<dbReference type="KEGG" id="dpx:DAPPUDRAFT_239657"/>
<organism evidence="1 2">
    <name type="scientific">Daphnia pulex</name>
    <name type="common">Water flea</name>
    <dbReference type="NCBI Taxonomy" id="6669"/>
    <lineage>
        <taxon>Eukaryota</taxon>
        <taxon>Metazoa</taxon>
        <taxon>Ecdysozoa</taxon>
        <taxon>Arthropoda</taxon>
        <taxon>Crustacea</taxon>
        <taxon>Branchiopoda</taxon>
        <taxon>Diplostraca</taxon>
        <taxon>Cladocera</taxon>
        <taxon>Anomopoda</taxon>
        <taxon>Daphniidae</taxon>
        <taxon>Daphnia</taxon>
    </lineage>
</organism>
<dbReference type="HOGENOM" id="CLU_2186551_0_0_1"/>
<evidence type="ECO:0000313" key="1">
    <source>
        <dbReference type="EMBL" id="EFX83834.1"/>
    </source>
</evidence>
<dbReference type="EMBL" id="GL732536">
    <property type="protein sequence ID" value="EFX83834.1"/>
    <property type="molecule type" value="Genomic_DNA"/>
</dbReference>
<accession>E9G9S6</accession>
<sequence length="109" mass="11275">MDPGMDFNENDEMRLLQDGVANAATISMLIILIMELEANGEMRVLQVGEAAEGAANPAADAANPAAGVANEAGLPENPIPGFRFNTHANFLAGCVFLSGSGVELISIDS</sequence>
<name>E9G9S6_DAPPU</name>
<keyword evidence="2" id="KW-1185">Reference proteome</keyword>
<protein>
    <submittedName>
        <fullName evidence="1">Uncharacterized protein</fullName>
    </submittedName>
</protein>
<gene>
    <name evidence="1" type="ORF">DAPPUDRAFT_239657</name>
</gene>
<dbReference type="InParanoid" id="E9G9S6"/>
<dbReference type="AlphaFoldDB" id="E9G9S6"/>
<evidence type="ECO:0000313" key="2">
    <source>
        <dbReference type="Proteomes" id="UP000000305"/>
    </source>
</evidence>
<dbReference type="Proteomes" id="UP000000305">
    <property type="component" value="Unassembled WGS sequence"/>
</dbReference>
<proteinExistence type="predicted"/>
<reference evidence="1 2" key="1">
    <citation type="journal article" date="2011" name="Science">
        <title>The ecoresponsive genome of Daphnia pulex.</title>
        <authorList>
            <person name="Colbourne J.K."/>
            <person name="Pfrender M.E."/>
            <person name="Gilbert D."/>
            <person name="Thomas W.K."/>
            <person name="Tucker A."/>
            <person name="Oakley T.H."/>
            <person name="Tokishita S."/>
            <person name="Aerts A."/>
            <person name="Arnold G.J."/>
            <person name="Basu M.K."/>
            <person name="Bauer D.J."/>
            <person name="Caceres C.E."/>
            <person name="Carmel L."/>
            <person name="Casola C."/>
            <person name="Choi J.H."/>
            <person name="Detter J.C."/>
            <person name="Dong Q."/>
            <person name="Dusheyko S."/>
            <person name="Eads B.D."/>
            <person name="Frohlich T."/>
            <person name="Geiler-Samerotte K.A."/>
            <person name="Gerlach D."/>
            <person name="Hatcher P."/>
            <person name="Jogdeo S."/>
            <person name="Krijgsveld J."/>
            <person name="Kriventseva E.V."/>
            <person name="Kultz D."/>
            <person name="Laforsch C."/>
            <person name="Lindquist E."/>
            <person name="Lopez J."/>
            <person name="Manak J.R."/>
            <person name="Muller J."/>
            <person name="Pangilinan J."/>
            <person name="Patwardhan R.P."/>
            <person name="Pitluck S."/>
            <person name="Pritham E.J."/>
            <person name="Rechtsteiner A."/>
            <person name="Rho M."/>
            <person name="Rogozin I.B."/>
            <person name="Sakarya O."/>
            <person name="Salamov A."/>
            <person name="Schaack S."/>
            <person name="Shapiro H."/>
            <person name="Shiga Y."/>
            <person name="Skalitzky C."/>
            <person name="Smith Z."/>
            <person name="Souvorov A."/>
            <person name="Sung W."/>
            <person name="Tang Z."/>
            <person name="Tsuchiya D."/>
            <person name="Tu H."/>
            <person name="Vos H."/>
            <person name="Wang M."/>
            <person name="Wolf Y.I."/>
            <person name="Yamagata H."/>
            <person name="Yamada T."/>
            <person name="Ye Y."/>
            <person name="Shaw J.R."/>
            <person name="Andrews J."/>
            <person name="Crease T.J."/>
            <person name="Tang H."/>
            <person name="Lucas S.M."/>
            <person name="Robertson H.M."/>
            <person name="Bork P."/>
            <person name="Koonin E.V."/>
            <person name="Zdobnov E.M."/>
            <person name="Grigoriev I.V."/>
            <person name="Lynch M."/>
            <person name="Boore J.L."/>
        </authorList>
    </citation>
    <scope>NUCLEOTIDE SEQUENCE [LARGE SCALE GENOMIC DNA]</scope>
</reference>